<dbReference type="GO" id="GO:0005737">
    <property type="term" value="C:cytoplasm"/>
    <property type="evidence" value="ECO:0000318"/>
    <property type="project" value="GO_Central"/>
</dbReference>
<dbReference type="Gene3D" id="3.90.1200.10">
    <property type="match status" value="1"/>
</dbReference>
<dbReference type="PANTHER" id="PTHR22603">
    <property type="entry name" value="CHOLINE/ETHANOALAMINE KINASE"/>
    <property type="match status" value="1"/>
</dbReference>
<feature type="region of interest" description="Disordered" evidence="6">
    <location>
        <begin position="1"/>
        <end position="47"/>
    </location>
</feature>
<dbReference type="GO" id="GO:0006657">
    <property type="term" value="P:CDP-choline pathway"/>
    <property type="evidence" value="ECO:0000318"/>
    <property type="project" value="GO_Central"/>
</dbReference>
<dbReference type="InterPro" id="IPR011009">
    <property type="entry name" value="Kinase-like_dom_sf"/>
</dbReference>
<dbReference type="AlphaFoldDB" id="A0A5F8H4B4"/>
<evidence type="ECO:0000256" key="3">
    <source>
        <dbReference type="ARBA" id="ARBA00037883"/>
    </source>
</evidence>
<evidence type="ECO:0000313" key="8">
    <source>
        <dbReference type="Proteomes" id="UP000002280"/>
    </source>
</evidence>
<reference evidence="7" key="2">
    <citation type="submission" date="2025-08" db="UniProtKB">
        <authorList>
            <consortium name="Ensembl"/>
        </authorList>
    </citation>
    <scope>IDENTIFICATION</scope>
</reference>
<protein>
    <recommendedName>
        <fullName evidence="5">ethanolamine kinase</fullName>
        <ecNumber evidence="5">2.7.1.82</ecNumber>
    </recommendedName>
</protein>
<dbReference type="InParanoid" id="A0A5F8H4B4"/>
<organism evidence="7 8">
    <name type="scientific">Monodelphis domestica</name>
    <name type="common">Gray short-tailed opossum</name>
    <dbReference type="NCBI Taxonomy" id="13616"/>
    <lineage>
        <taxon>Eukaryota</taxon>
        <taxon>Metazoa</taxon>
        <taxon>Chordata</taxon>
        <taxon>Craniata</taxon>
        <taxon>Vertebrata</taxon>
        <taxon>Euteleostomi</taxon>
        <taxon>Mammalia</taxon>
        <taxon>Metatheria</taxon>
        <taxon>Didelphimorphia</taxon>
        <taxon>Didelphidae</taxon>
        <taxon>Monodelphis</taxon>
    </lineage>
</organism>
<evidence type="ECO:0000313" key="7">
    <source>
        <dbReference type="Ensembl" id="ENSMODP00000054672.1"/>
    </source>
</evidence>
<evidence type="ECO:0000256" key="6">
    <source>
        <dbReference type="SAM" id="MobiDB-lite"/>
    </source>
</evidence>
<reference evidence="7" key="3">
    <citation type="submission" date="2025-09" db="UniProtKB">
        <authorList>
            <consortium name="Ensembl"/>
        </authorList>
    </citation>
    <scope>IDENTIFICATION</scope>
</reference>
<dbReference type="Pfam" id="PF01633">
    <property type="entry name" value="Choline_kinase"/>
    <property type="match status" value="1"/>
</dbReference>
<keyword evidence="2" id="KW-1208">Phospholipid metabolism</keyword>
<gene>
    <name evidence="7" type="primary">CHKB</name>
</gene>
<dbReference type="GeneTree" id="ENSGT00950000182939"/>
<name>A0A5F8H4B4_MONDO</name>
<proteinExistence type="inferred from homology"/>
<dbReference type="Ensembl" id="ENSMODT00000078044.1">
    <property type="protein sequence ID" value="ENSMODP00000054672.1"/>
    <property type="gene ID" value="ENSMODG00000006034.5"/>
</dbReference>
<evidence type="ECO:0000256" key="2">
    <source>
        <dbReference type="ARBA" id="ARBA00023264"/>
    </source>
</evidence>
<keyword evidence="1" id="KW-0443">Lipid metabolism</keyword>
<sequence>MVPGVLGRGLAPSESRRAGSEPGEVRPGGGPWEWGGPGKAPRREEPGDPAQAFLRIRVSSGGLSSLLFRCCLPEHIPSVGDEPREVLLRVYGAILQSRALRSHELQDPEKSAVIAIKMARFHYMEMPFTKEPTWLFGTMDQYIRKIKRLPPSDVPKVNLLEKYQLEKEIDYLRKFLESTPSPVVFCHNDIQEGNILLLSNPKTSAPLDKLMLIDFEYSSYNYRGFDIGNHFCEWIYNYDHNEWPFFQALTENYPSQEQQLHFIRNYLSEIQRNVTPSPEGQAQLEKEMLVEVNRFALASHIFWGLWSILQDALSTIEFGYLEYAQSRFQGYFKLKESLAPF</sequence>
<feature type="compositionally biased region" description="Gly residues" evidence="6">
    <location>
        <begin position="26"/>
        <end position="38"/>
    </location>
</feature>
<comment type="pathway">
    <text evidence="3">Phospholipid metabolism; phosphatidylethanolamine biosynthesis; phosphatidylethanolamine from ethanolamine: step 1/3.</text>
</comment>
<dbReference type="GO" id="GO:0004305">
    <property type="term" value="F:ethanolamine kinase activity"/>
    <property type="evidence" value="ECO:0000318"/>
    <property type="project" value="GO_Central"/>
</dbReference>
<evidence type="ECO:0000256" key="4">
    <source>
        <dbReference type="ARBA" id="ARBA00038211"/>
    </source>
</evidence>
<accession>A0A5F8H4B4</accession>
<dbReference type="EC" id="2.7.1.82" evidence="5"/>
<dbReference type="GO" id="GO:0006646">
    <property type="term" value="P:phosphatidylethanolamine biosynthetic process"/>
    <property type="evidence" value="ECO:0000318"/>
    <property type="project" value="GO_Central"/>
</dbReference>
<evidence type="ECO:0000256" key="5">
    <source>
        <dbReference type="ARBA" id="ARBA00038874"/>
    </source>
</evidence>
<reference evidence="7 8" key="1">
    <citation type="journal article" date="2007" name="Nature">
        <title>Genome of the marsupial Monodelphis domestica reveals innovation in non-coding sequences.</title>
        <authorList>
            <person name="Mikkelsen T.S."/>
            <person name="Wakefield M.J."/>
            <person name="Aken B."/>
            <person name="Amemiya C.T."/>
            <person name="Chang J.L."/>
            <person name="Duke S."/>
            <person name="Garber M."/>
            <person name="Gentles A.J."/>
            <person name="Goodstadt L."/>
            <person name="Heger A."/>
            <person name="Jurka J."/>
            <person name="Kamal M."/>
            <person name="Mauceli E."/>
            <person name="Searle S.M."/>
            <person name="Sharpe T."/>
            <person name="Baker M.L."/>
            <person name="Batzer M.A."/>
            <person name="Benos P.V."/>
            <person name="Belov K."/>
            <person name="Clamp M."/>
            <person name="Cook A."/>
            <person name="Cuff J."/>
            <person name="Das R."/>
            <person name="Davidow L."/>
            <person name="Deakin J.E."/>
            <person name="Fazzari M.J."/>
            <person name="Glass J.L."/>
            <person name="Grabherr M."/>
            <person name="Greally J.M."/>
            <person name="Gu W."/>
            <person name="Hore T.A."/>
            <person name="Huttley G.A."/>
            <person name="Kleber M."/>
            <person name="Jirtle R.L."/>
            <person name="Koina E."/>
            <person name="Lee J.T."/>
            <person name="Mahony S."/>
            <person name="Marra M.A."/>
            <person name="Miller R.D."/>
            <person name="Nicholls R.D."/>
            <person name="Oda M."/>
            <person name="Papenfuss A.T."/>
            <person name="Parra Z.E."/>
            <person name="Pollock D.D."/>
            <person name="Ray D.A."/>
            <person name="Schein J.E."/>
            <person name="Speed T.P."/>
            <person name="Thompson K."/>
            <person name="VandeBerg J.L."/>
            <person name="Wade C.M."/>
            <person name="Walker J.A."/>
            <person name="Waters P.D."/>
            <person name="Webber C."/>
            <person name="Weidman J.R."/>
            <person name="Xie X."/>
            <person name="Zody M.C."/>
            <person name="Baldwin J."/>
            <person name="Abdouelleil A."/>
            <person name="Abdulkadir J."/>
            <person name="Abebe A."/>
            <person name="Abera B."/>
            <person name="Abreu J."/>
            <person name="Acer S.C."/>
            <person name="Aftuck L."/>
            <person name="Alexander A."/>
            <person name="An P."/>
            <person name="Anderson E."/>
            <person name="Anderson S."/>
            <person name="Arachi H."/>
            <person name="Azer M."/>
            <person name="Bachantsang P."/>
            <person name="Barry A."/>
            <person name="Bayul T."/>
            <person name="Berlin A."/>
            <person name="Bessette D."/>
            <person name="Bloom T."/>
            <person name="Bloom T."/>
            <person name="Boguslavskiy L."/>
            <person name="Bonnet C."/>
            <person name="Boukhgalter B."/>
            <person name="Bourzgui I."/>
            <person name="Brown A."/>
            <person name="Cahill P."/>
            <person name="Channer S."/>
            <person name="Cheshatsang Y."/>
            <person name="Chuda L."/>
            <person name="Citroen M."/>
            <person name="Collymore A."/>
            <person name="Cooke P."/>
            <person name="Costello M."/>
            <person name="D'Aco K."/>
            <person name="Daza R."/>
            <person name="De Haan G."/>
            <person name="DeGray S."/>
            <person name="DeMaso C."/>
            <person name="Dhargay N."/>
            <person name="Dooley K."/>
            <person name="Dooley E."/>
            <person name="Doricent M."/>
            <person name="Dorje P."/>
            <person name="Dorjee K."/>
            <person name="Dupes A."/>
            <person name="Elong R."/>
            <person name="Falk J."/>
            <person name="Farina A."/>
            <person name="Faro S."/>
            <person name="Ferguson D."/>
            <person name="Fisher S."/>
            <person name="Foley C.D."/>
            <person name="Franke A."/>
            <person name="Friedrich D."/>
            <person name="Gadbois L."/>
            <person name="Gearin G."/>
            <person name="Gearin C.R."/>
            <person name="Giannoukos G."/>
            <person name="Goode T."/>
            <person name="Graham J."/>
            <person name="Grandbois E."/>
            <person name="Grewal S."/>
            <person name="Gyaltsen K."/>
            <person name="Hafez N."/>
            <person name="Hagos B."/>
            <person name="Hall J."/>
            <person name="Henson C."/>
            <person name="Hollinger A."/>
            <person name="Honan T."/>
            <person name="Huard M.D."/>
            <person name="Hughes L."/>
            <person name="Hurhula B."/>
            <person name="Husby M.E."/>
            <person name="Kamat A."/>
            <person name="Kanga B."/>
            <person name="Kashin S."/>
            <person name="Khazanovich D."/>
            <person name="Kisner P."/>
            <person name="Lance K."/>
            <person name="Lara M."/>
            <person name="Lee W."/>
            <person name="Lennon N."/>
            <person name="Letendre F."/>
            <person name="LeVine R."/>
            <person name="Lipovsky A."/>
            <person name="Liu X."/>
            <person name="Liu J."/>
            <person name="Liu S."/>
            <person name="Lokyitsang T."/>
            <person name="Lokyitsang Y."/>
            <person name="Lubonja R."/>
            <person name="Lui A."/>
            <person name="MacDonald P."/>
            <person name="Magnisalis V."/>
            <person name="Maru K."/>
            <person name="Matthews C."/>
            <person name="McCusker W."/>
            <person name="McDonough S."/>
            <person name="Mehta T."/>
            <person name="Meldrim J."/>
            <person name="Meneus L."/>
            <person name="Mihai O."/>
            <person name="Mihalev A."/>
            <person name="Mihova T."/>
            <person name="Mittelman R."/>
            <person name="Mlenga V."/>
            <person name="Montmayeur A."/>
            <person name="Mulrain L."/>
            <person name="Navidi A."/>
            <person name="Naylor J."/>
            <person name="Negash T."/>
            <person name="Nguyen T."/>
            <person name="Nguyen N."/>
            <person name="Nicol R."/>
            <person name="Norbu C."/>
            <person name="Norbu N."/>
            <person name="Novod N."/>
            <person name="O'Neill B."/>
            <person name="Osman S."/>
            <person name="Markiewicz E."/>
            <person name="Oyono O.L."/>
            <person name="Patti C."/>
            <person name="Phunkhang P."/>
            <person name="Pierre F."/>
            <person name="Priest M."/>
            <person name="Raghuraman S."/>
            <person name="Rege F."/>
            <person name="Reyes R."/>
            <person name="Rise C."/>
            <person name="Rogov P."/>
            <person name="Ross K."/>
            <person name="Ryan E."/>
            <person name="Settipalli S."/>
            <person name="Shea T."/>
            <person name="Sherpa N."/>
            <person name="Shi L."/>
            <person name="Shih D."/>
            <person name="Sparrow T."/>
            <person name="Spaulding J."/>
            <person name="Stalker J."/>
            <person name="Stange-Thomann N."/>
            <person name="Stavropoulos S."/>
            <person name="Stone C."/>
            <person name="Strader C."/>
            <person name="Tesfaye S."/>
            <person name="Thomson T."/>
            <person name="Thoulutsang Y."/>
            <person name="Thoulutsang D."/>
            <person name="Topham K."/>
            <person name="Topping I."/>
            <person name="Tsamla T."/>
            <person name="Vassiliev H."/>
            <person name="Vo A."/>
            <person name="Wangchuk T."/>
            <person name="Wangdi T."/>
            <person name="Weiand M."/>
            <person name="Wilkinson J."/>
            <person name="Wilson A."/>
            <person name="Yadav S."/>
            <person name="Young G."/>
            <person name="Yu Q."/>
            <person name="Zembek L."/>
            <person name="Zhong D."/>
            <person name="Zimmer A."/>
            <person name="Zwirko Z."/>
            <person name="Jaffe D.B."/>
            <person name="Alvarez P."/>
            <person name="Brockman W."/>
            <person name="Butler J."/>
            <person name="Chin C."/>
            <person name="Gnerre S."/>
            <person name="MacCallum I."/>
            <person name="Graves J.A."/>
            <person name="Ponting C.P."/>
            <person name="Breen M."/>
            <person name="Samollow P.B."/>
            <person name="Lander E.S."/>
            <person name="Lindblad-Toh K."/>
        </authorList>
    </citation>
    <scope>NUCLEOTIDE SEQUENCE [LARGE SCALE GENOMIC DNA]</scope>
</reference>
<dbReference type="PANTHER" id="PTHR22603:SF35">
    <property type="entry name" value="CHOLINE_ETHANOLAMINE KINASE"/>
    <property type="match status" value="1"/>
</dbReference>
<comment type="similarity">
    <text evidence="4">Belongs to the choline/ethanolamine kinase family.</text>
</comment>
<dbReference type="Bgee" id="ENSMODG00000006034">
    <property type="expression patterns" value="Expressed in testis and 19 other cell types or tissues"/>
</dbReference>
<keyword evidence="8" id="KW-1185">Reference proteome</keyword>
<keyword evidence="1" id="KW-0594">Phospholipid biosynthesis</keyword>
<dbReference type="Proteomes" id="UP000002280">
    <property type="component" value="Chromosome 8"/>
</dbReference>
<dbReference type="STRING" id="13616.ENSMODP00000054672"/>
<dbReference type="GO" id="GO:0004103">
    <property type="term" value="F:choline kinase activity"/>
    <property type="evidence" value="ECO:0000318"/>
    <property type="project" value="GO_Central"/>
</dbReference>
<keyword evidence="1" id="KW-0444">Lipid biosynthesis</keyword>
<dbReference type="SUPFAM" id="SSF56112">
    <property type="entry name" value="Protein kinase-like (PK-like)"/>
    <property type="match status" value="1"/>
</dbReference>
<evidence type="ECO:0000256" key="1">
    <source>
        <dbReference type="ARBA" id="ARBA00023209"/>
    </source>
</evidence>